<organism evidence="2 3">
    <name type="scientific">Acidisoma silvae</name>
    <dbReference type="NCBI Taxonomy" id="2802396"/>
    <lineage>
        <taxon>Bacteria</taxon>
        <taxon>Pseudomonadati</taxon>
        <taxon>Pseudomonadota</taxon>
        <taxon>Alphaproteobacteria</taxon>
        <taxon>Acetobacterales</taxon>
        <taxon>Acidocellaceae</taxon>
        <taxon>Acidisoma</taxon>
    </lineage>
</organism>
<dbReference type="Gene3D" id="2.170.16.10">
    <property type="entry name" value="Hedgehog/Intein (Hint) domain"/>
    <property type="match status" value="1"/>
</dbReference>
<accession>A0A963YR45</accession>
<evidence type="ECO:0000313" key="2">
    <source>
        <dbReference type="EMBL" id="MCB8875455.1"/>
    </source>
</evidence>
<dbReference type="EMBL" id="JAESVB010000003">
    <property type="protein sequence ID" value="MCB8875455.1"/>
    <property type="molecule type" value="Genomic_DNA"/>
</dbReference>
<evidence type="ECO:0000313" key="3">
    <source>
        <dbReference type="Proteomes" id="UP000708298"/>
    </source>
</evidence>
<dbReference type="Pfam" id="PF13403">
    <property type="entry name" value="Hint_2"/>
    <property type="match status" value="1"/>
</dbReference>
<dbReference type="InterPro" id="IPR028992">
    <property type="entry name" value="Hedgehog/Intein_dom"/>
</dbReference>
<dbReference type="SUPFAM" id="SSF51294">
    <property type="entry name" value="Hedgehog/intein (Hint) domain"/>
    <property type="match status" value="1"/>
</dbReference>
<name>A0A963YR45_9PROT</name>
<proteinExistence type="predicted"/>
<protein>
    <submittedName>
        <fullName evidence="2">Hint domain-containing protein</fullName>
    </submittedName>
</protein>
<feature type="domain" description="Hedgehog/Intein (Hint)" evidence="1">
    <location>
        <begin position="449"/>
        <end position="582"/>
    </location>
</feature>
<dbReference type="InterPro" id="IPR036844">
    <property type="entry name" value="Hint_dom_sf"/>
</dbReference>
<gene>
    <name evidence="2" type="ORF">ASILVAE211_09710</name>
</gene>
<evidence type="ECO:0000259" key="1">
    <source>
        <dbReference type="Pfam" id="PF13403"/>
    </source>
</evidence>
<dbReference type="Proteomes" id="UP000708298">
    <property type="component" value="Unassembled WGS sequence"/>
</dbReference>
<comment type="caution">
    <text evidence="2">The sequence shown here is derived from an EMBL/GenBank/DDBJ whole genome shotgun (WGS) entry which is preliminary data.</text>
</comment>
<dbReference type="AlphaFoldDB" id="A0A963YR45"/>
<keyword evidence="3" id="KW-1185">Reference proteome</keyword>
<dbReference type="RefSeq" id="WP_227321102.1">
    <property type="nucleotide sequence ID" value="NZ_JAESVB010000003.1"/>
</dbReference>
<sequence length="643" mass="63566">MSGTISTAITQSVTLTVSPTSVTSTGSVETISGDAIIGPADTIAVSGWSIVNAGTVAASGPSANGIDLAAAGSIGNSGVIAGYNNGIQITGGKGSVTNSGTIDSSPTKIAPGSPNNLYDGIYFGAGGSVTNLDAGTIFGAIGGVDIAGGAGTVNNSGLIETTTLQGNGVALENGGTVINAGTTGIYGDFSGVSVYGAAGIVTNSAMIDAVGLNGYGIYLAAGGTVTNMASGSVIGSYDGIVTAGAAATVSNAGYVYGSDVGVYLQAGGRITNLAGATIESVSVGVMVNGGGTVINAGTIDAGAAGTAVAFADGVANDLVVQSGAVFVGQVIGGGSGSRLELGAETSGTTGTLSGIGGQITAFNTITFDNGDAWQVAGTFAGFGGETVTGFTSGDSILLTGVTGVSSSINGSALSLTSGGTTENLTFTALEAGTLHVQTVGTDTVVTLVPCFVAGTWIATPRGDVPVEVLQIGDEVLTAAGEVLPIVWTGKTVVDCLGHETPDAVRPVCIRADAFGPRAPHRNLYLSPDHAVLAEDVLIPIKYLLNGSSVMQVGRTEVSYHHIELAHHDVVLANGLATETYLDIGDRGALGLGRNLVAEDAPRDVQFLRDALACAPIRVTGPAVERVRRLLADRAQAPHQTRAA</sequence>
<reference evidence="2" key="1">
    <citation type="journal article" date="2021" name="Microorganisms">
        <title>Acidisoma silvae sp. nov. and Acidisomacellulosilytica sp. nov., Two Acidophilic Bacteria Isolated from Decaying Wood, Hydrolyzing Cellulose and Producing Poly-3-hydroxybutyrate.</title>
        <authorList>
            <person name="Mieszkin S."/>
            <person name="Pouder E."/>
            <person name="Uroz S."/>
            <person name="Simon-Colin C."/>
            <person name="Alain K."/>
        </authorList>
    </citation>
    <scope>NUCLEOTIDE SEQUENCE</scope>
    <source>
        <strain evidence="2">HW T2.11</strain>
    </source>
</reference>
<reference evidence="2" key="2">
    <citation type="submission" date="2021-01" db="EMBL/GenBank/DDBJ databases">
        <authorList>
            <person name="Mieszkin S."/>
            <person name="Pouder E."/>
            <person name="Alain K."/>
        </authorList>
    </citation>
    <scope>NUCLEOTIDE SEQUENCE</scope>
    <source>
        <strain evidence="2">HW T2.11</strain>
    </source>
</reference>